<gene>
    <name evidence="1" type="ORF">HPBE_LOCUS7456</name>
</gene>
<dbReference type="AlphaFoldDB" id="A0A3P7YL54"/>
<dbReference type="EMBL" id="UZAH01025895">
    <property type="protein sequence ID" value="VDO72354.1"/>
    <property type="molecule type" value="Genomic_DNA"/>
</dbReference>
<name>A0A3P7YL54_HELPZ</name>
<protein>
    <submittedName>
        <fullName evidence="1">Uncharacterized protein</fullName>
    </submittedName>
</protein>
<reference evidence="1" key="1">
    <citation type="submission" date="2018-11" db="EMBL/GenBank/DDBJ databases">
        <authorList>
            <consortium name="Pathogen Informatics"/>
        </authorList>
    </citation>
    <scope>NUCLEOTIDE SEQUENCE [LARGE SCALE GENOMIC DNA]</scope>
</reference>
<sequence length="51" mass="5610">MMLVLITNDRRNTAKIRSSLMVLYDEEVLPLSDLPIASVAPTPLPAEAKSK</sequence>
<organism evidence="1">
    <name type="scientific">Heligmosomoides polygyrus</name>
    <name type="common">Parasitic roundworm</name>
    <dbReference type="NCBI Taxonomy" id="6339"/>
    <lineage>
        <taxon>Eukaryota</taxon>
        <taxon>Metazoa</taxon>
        <taxon>Ecdysozoa</taxon>
        <taxon>Nematoda</taxon>
        <taxon>Chromadorea</taxon>
        <taxon>Rhabditida</taxon>
        <taxon>Rhabditina</taxon>
        <taxon>Rhabditomorpha</taxon>
        <taxon>Strongyloidea</taxon>
        <taxon>Heligmosomidae</taxon>
        <taxon>Heligmosomoides</taxon>
    </lineage>
</organism>
<evidence type="ECO:0000313" key="1">
    <source>
        <dbReference type="EMBL" id="VDO72354.1"/>
    </source>
</evidence>
<accession>A0A3P7YL54</accession>
<proteinExistence type="predicted"/>